<dbReference type="InterPro" id="IPR026444">
    <property type="entry name" value="Secre_tail"/>
</dbReference>
<evidence type="ECO:0000256" key="1">
    <source>
        <dbReference type="ARBA" id="ARBA00022729"/>
    </source>
</evidence>
<feature type="domain" description="Secretion system C-terminal sorting" evidence="2">
    <location>
        <begin position="582"/>
        <end position="650"/>
    </location>
</feature>
<dbReference type="InterPro" id="IPR052918">
    <property type="entry name" value="Motility_Chemotaxis_Reg"/>
</dbReference>
<dbReference type="OrthoDB" id="5381604at2"/>
<dbReference type="PANTHER" id="PTHR35580">
    <property type="entry name" value="CELL SURFACE GLYCOPROTEIN (S-LAYER PROTEIN)-LIKE PROTEIN"/>
    <property type="match status" value="1"/>
</dbReference>
<evidence type="ECO:0000313" key="3">
    <source>
        <dbReference type="EMBL" id="KFE97998.1"/>
    </source>
</evidence>
<name>A0A085Z0N5_9FLAO</name>
<organism evidence="3 4">
    <name type="scientific">Chryseobacterium formosense</name>
    <dbReference type="NCBI Taxonomy" id="236814"/>
    <lineage>
        <taxon>Bacteria</taxon>
        <taxon>Pseudomonadati</taxon>
        <taxon>Bacteroidota</taxon>
        <taxon>Flavobacteriia</taxon>
        <taxon>Flavobacteriales</taxon>
        <taxon>Weeksellaceae</taxon>
        <taxon>Chryseobacterium group</taxon>
        <taxon>Chryseobacterium</taxon>
    </lineage>
</organism>
<dbReference type="NCBIfam" id="TIGR04183">
    <property type="entry name" value="Por_Secre_tail"/>
    <property type="match status" value="1"/>
</dbReference>
<dbReference type="SUPFAM" id="SSF63829">
    <property type="entry name" value="Calcium-dependent phosphotriesterase"/>
    <property type="match status" value="1"/>
</dbReference>
<keyword evidence="1" id="KW-0732">Signal</keyword>
<keyword evidence="4" id="KW-1185">Reference proteome</keyword>
<dbReference type="EMBL" id="JPRP01000003">
    <property type="protein sequence ID" value="KFE97998.1"/>
    <property type="molecule type" value="Genomic_DNA"/>
</dbReference>
<dbReference type="eggNOG" id="ENOG5033027">
    <property type="taxonomic scope" value="Bacteria"/>
</dbReference>
<dbReference type="Pfam" id="PF18962">
    <property type="entry name" value="Por_Secre_tail"/>
    <property type="match status" value="1"/>
</dbReference>
<dbReference type="SUPFAM" id="SSF50998">
    <property type="entry name" value="Quinoprotein alcohol dehydrogenase-like"/>
    <property type="match status" value="1"/>
</dbReference>
<gene>
    <name evidence="3" type="ORF">IX39_16460</name>
</gene>
<dbReference type="InterPro" id="IPR011047">
    <property type="entry name" value="Quinoprotein_ADH-like_sf"/>
</dbReference>
<sequence>MKKNLLIIYFLFQASLFLSQTYQWQWAKQGGGNNGHDVFASTSADENIKAITTDNNGNYYFLTWIYNNQPLVNDSPVTVYGTRDLLLYSTDCVGNLRWKTVIGGYTNSEFAMKIEVDNNGGIYLMANLSNNVAVDSPSNFSPTHLDTNVTLPVISALPAPPYPYGNAIDPAFKTMYLLKYNTATGNLVWYKALQGDVTFPVGRGDNGLWDMDGNKNIHAVLGFYKGTHLDGKITVPNSFDYDMALGNNNVGPQYYLVKFNYDNGNMTVAPNPMLLPITGDFGGTSIDGQAKLLYDENLNRYYITGRRMYGTGSFQYTNLSYGGLPFNNEGFIFTFDGATGNEIWRKEFVFPFMGPGQKQFEKIFDIKKDQNSNIYICGHYSKFPVNNVNGWSPTCTFGNFTLPSTNLNNTIPFVAKMNPSGNVLWMTVPLENGLNGIHDDQSLSVNFIGGLAINGDEIAFTKGAIREKWANFPLTKPLNARSDPFMVRLNLQTGAVIATHEIESNYSTEDQITAVTVDKDGNYIVGGFFTDQLFAASNDGIPTLYSTSMTGYSQFFIAKLGSSSNCSLNTGEVKADVAGIDIYPNPITDILNIRSKNKLESFELYSSVGQRISGGKLQDNNAKINFNSFSAGIYYLKIRTDKSVVTEKVVKK</sequence>
<dbReference type="PANTHER" id="PTHR35580:SF1">
    <property type="entry name" value="PHYTASE-LIKE DOMAIN-CONTAINING PROTEIN"/>
    <property type="match status" value="1"/>
</dbReference>
<accession>A0A085Z0N5</accession>
<proteinExistence type="predicted"/>
<reference evidence="3 4" key="1">
    <citation type="submission" date="2014-07" db="EMBL/GenBank/DDBJ databases">
        <title>Genome of Chryseobacterium formosense LMG 24722.</title>
        <authorList>
            <person name="Pipes S.E."/>
            <person name="Stropko S.J."/>
            <person name="Newman J.D."/>
        </authorList>
    </citation>
    <scope>NUCLEOTIDE SEQUENCE [LARGE SCALE GENOMIC DNA]</scope>
    <source>
        <strain evidence="3 4">LMG 24722</strain>
    </source>
</reference>
<evidence type="ECO:0000259" key="2">
    <source>
        <dbReference type="Pfam" id="PF18962"/>
    </source>
</evidence>
<protein>
    <recommendedName>
        <fullName evidence="2">Secretion system C-terminal sorting domain-containing protein</fullName>
    </recommendedName>
</protein>
<dbReference type="STRING" id="236814.IX39_16460"/>
<dbReference type="AlphaFoldDB" id="A0A085Z0N5"/>
<dbReference type="RefSeq" id="WP_034678426.1">
    <property type="nucleotide sequence ID" value="NZ_FPAP01000003.1"/>
</dbReference>
<evidence type="ECO:0000313" key="4">
    <source>
        <dbReference type="Proteomes" id="UP000028713"/>
    </source>
</evidence>
<comment type="caution">
    <text evidence="3">The sequence shown here is derived from an EMBL/GenBank/DDBJ whole genome shotgun (WGS) entry which is preliminary data.</text>
</comment>
<dbReference type="Proteomes" id="UP000028713">
    <property type="component" value="Unassembled WGS sequence"/>
</dbReference>